<proteinExistence type="predicted"/>
<organism evidence="1 2">
    <name type="scientific">Acorus calamus</name>
    <name type="common">Sweet flag</name>
    <dbReference type="NCBI Taxonomy" id="4465"/>
    <lineage>
        <taxon>Eukaryota</taxon>
        <taxon>Viridiplantae</taxon>
        <taxon>Streptophyta</taxon>
        <taxon>Embryophyta</taxon>
        <taxon>Tracheophyta</taxon>
        <taxon>Spermatophyta</taxon>
        <taxon>Magnoliopsida</taxon>
        <taxon>Liliopsida</taxon>
        <taxon>Acoraceae</taxon>
        <taxon>Acorus</taxon>
    </lineage>
</organism>
<dbReference type="Proteomes" id="UP001180020">
    <property type="component" value="Unassembled WGS sequence"/>
</dbReference>
<protein>
    <submittedName>
        <fullName evidence="1">Uncharacterized protein</fullName>
    </submittedName>
</protein>
<name>A0AAV9FGT1_ACOCL</name>
<reference evidence="1" key="2">
    <citation type="submission" date="2023-06" db="EMBL/GenBank/DDBJ databases">
        <authorList>
            <person name="Ma L."/>
            <person name="Liu K.-W."/>
            <person name="Li Z."/>
            <person name="Hsiao Y.-Y."/>
            <person name="Qi Y."/>
            <person name="Fu T."/>
            <person name="Tang G."/>
            <person name="Zhang D."/>
            <person name="Sun W.-H."/>
            <person name="Liu D.-K."/>
            <person name="Li Y."/>
            <person name="Chen G.-Z."/>
            <person name="Liu X.-D."/>
            <person name="Liao X.-Y."/>
            <person name="Jiang Y.-T."/>
            <person name="Yu X."/>
            <person name="Hao Y."/>
            <person name="Huang J."/>
            <person name="Zhao X.-W."/>
            <person name="Ke S."/>
            <person name="Chen Y.-Y."/>
            <person name="Wu W.-L."/>
            <person name="Hsu J.-L."/>
            <person name="Lin Y.-F."/>
            <person name="Huang M.-D."/>
            <person name="Li C.-Y."/>
            <person name="Huang L."/>
            <person name="Wang Z.-W."/>
            <person name="Zhao X."/>
            <person name="Zhong W.-Y."/>
            <person name="Peng D.-H."/>
            <person name="Ahmad S."/>
            <person name="Lan S."/>
            <person name="Zhang J.-S."/>
            <person name="Tsai W.-C."/>
            <person name="Van De Peer Y."/>
            <person name="Liu Z.-J."/>
        </authorList>
    </citation>
    <scope>NUCLEOTIDE SEQUENCE</scope>
    <source>
        <strain evidence="1">CP</strain>
        <tissue evidence="1">Leaves</tissue>
    </source>
</reference>
<accession>A0AAV9FGT1</accession>
<dbReference type="EMBL" id="JAUJYO010000002">
    <property type="protein sequence ID" value="KAK1324063.1"/>
    <property type="molecule type" value="Genomic_DNA"/>
</dbReference>
<sequence length="86" mass="10008">MQIVKFNEGYVSQRGPTLFKNLRELHCEIGFNDLCTVVSNLGGLPSLEKLCIHVPLNMQVMEWMSCQSILCLTLREFARMMFYWGF</sequence>
<comment type="caution">
    <text evidence="1">The sequence shown here is derived from an EMBL/GenBank/DDBJ whole genome shotgun (WGS) entry which is preliminary data.</text>
</comment>
<keyword evidence="2" id="KW-1185">Reference proteome</keyword>
<evidence type="ECO:0000313" key="2">
    <source>
        <dbReference type="Proteomes" id="UP001180020"/>
    </source>
</evidence>
<evidence type="ECO:0000313" key="1">
    <source>
        <dbReference type="EMBL" id="KAK1324063.1"/>
    </source>
</evidence>
<reference evidence="1" key="1">
    <citation type="journal article" date="2023" name="Nat. Commun.">
        <title>Diploid and tetraploid genomes of Acorus and the evolution of monocots.</title>
        <authorList>
            <person name="Ma L."/>
            <person name="Liu K.W."/>
            <person name="Li Z."/>
            <person name="Hsiao Y.Y."/>
            <person name="Qi Y."/>
            <person name="Fu T."/>
            <person name="Tang G.D."/>
            <person name="Zhang D."/>
            <person name="Sun W.H."/>
            <person name="Liu D.K."/>
            <person name="Li Y."/>
            <person name="Chen G.Z."/>
            <person name="Liu X.D."/>
            <person name="Liao X.Y."/>
            <person name="Jiang Y.T."/>
            <person name="Yu X."/>
            <person name="Hao Y."/>
            <person name="Huang J."/>
            <person name="Zhao X.W."/>
            <person name="Ke S."/>
            <person name="Chen Y.Y."/>
            <person name="Wu W.L."/>
            <person name="Hsu J.L."/>
            <person name="Lin Y.F."/>
            <person name="Huang M.D."/>
            <person name="Li C.Y."/>
            <person name="Huang L."/>
            <person name="Wang Z.W."/>
            <person name="Zhao X."/>
            <person name="Zhong W.Y."/>
            <person name="Peng D.H."/>
            <person name="Ahmad S."/>
            <person name="Lan S."/>
            <person name="Zhang J.S."/>
            <person name="Tsai W.C."/>
            <person name="Van de Peer Y."/>
            <person name="Liu Z.J."/>
        </authorList>
    </citation>
    <scope>NUCLEOTIDE SEQUENCE</scope>
    <source>
        <strain evidence="1">CP</strain>
    </source>
</reference>
<gene>
    <name evidence="1" type="ORF">QJS10_CPA02g00410</name>
</gene>
<dbReference type="AlphaFoldDB" id="A0AAV9FGT1"/>